<evidence type="ECO:0000256" key="6">
    <source>
        <dbReference type="RuleBase" id="RU368066"/>
    </source>
</evidence>
<keyword evidence="5 6" id="KW-0472">Membrane</keyword>
<organism evidence="8 9">
    <name type="scientific">Sphagnum troendelagicum</name>
    <dbReference type="NCBI Taxonomy" id="128251"/>
    <lineage>
        <taxon>Eukaryota</taxon>
        <taxon>Viridiplantae</taxon>
        <taxon>Streptophyta</taxon>
        <taxon>Embryophyta</taxon>
        <taxon>Bryophyta</taxon>
        <taxon>Sphagnophytina</taxon>
        <taxon>Sphagnopsida</taxon>
        <taxon>Sphagnales</taxon>
        <taxon>Sphagnaceae</taxon>
        <taxon>Sphagnum</taxon>
    </lineage>
</organism>
<feature type="transmembrane region" description="Helical" evidence="6">
    <location>
        <begin position="526"/>
        <end position="549"/>
    </location>
</feature>
<name>A0ABP0UP99_9BRYO</name>
<comment type="function">
    <text evidence="6">Choline transporter.</text>
</comment>
<keyword evidence="3 6" id="KW-0812">Transmembrane</keyword>
<feature type="transmembrane region" description="Helical" evidence="6">
    <location>
        <begin position="183"/>
        <end position="205"/>
    </location>
</feature>
<feature type="transmembrane region" description="Helical" evidence="6">
    <location>
        <begin position="372"/>
        <end position="389"/>
    </location>
</feature>
<accession>A0ABP0UP99</accession>
<dbReference type="PANTHER" id="PTHR12385:SF93">
    <property type="entry name" value="CHOLINE TRANSPORTER-LIKE PROTEIN"/>
    <property type="match status" value="1"/>
</dbReference>
<reference evidence="8" key="1">
    <citation type="submission" date="2024-02" db="EMBL/GenBank/DDBJ databases">
        <authorList>
            <consortium name="ELIXIR-Norway"/>
            <consortium name="Elixir Norway"/>
        </authorList>
    </citation>
    <scope>NUCLEOTIDE SEQUENCE</scope>
</reference>
<keyword evidence="9" id="KW-1185">Reference proteome</keyword>
<dbReference type="InterPro" id="IPR007603">
    <property type="entry name" value="Choline_transptr-like"/>
</dbReference>
<feature type="transmembrane region" description="Helical" evidence="6">
    <location>
        <begin position="556"/>
        <end position="576"/>
    </location>
</feature>
<dbReference type="Pfam" id="PF04515">
    <property type="entry name" value="Choline_transpo"/>
    <property type="match status" value="1"/>
</dbReference>
<evidence type="ECO:0000313" key="8">
    <source>
        <dbReference type="EMBL" id="CAK9226418.1"/>
    </source>
</evidence>
<feature type="compositionally biased region" description="Acidic residues" evidence="7">
    <location>
        <begin position="17"/>
        <end position="26"/>
    </location>
</feature>
<feature type="compositionally biased region" description="Pro residues" evidence="7">
    <location>
        <begin position="90"/>
        <end position="104"/>
    </location>
</feature>
<feature type="transmembrane region" description="Helical" evidence="6">
    <location>
        <begin position="465"/>
        <end position="484"/>
    </location>
</feature>
<comment type="similarity">
    <text evidence="2 6">Belongs to the CTL (choline transporter-like) family.</text>
</comment>
<sequence>MADFHHDHHHHDHSHDDDSEESDPEDIDGRPPDSPTGYPPRSSNPRPHAARGIPPSGYPPLAQHGNSGQVLYHPDYYPPAEYMERGSGYNPPPAYGRAGPPPPTYETHPGYQPRGGANTYGADRGYPPPPGSSLYNPNHPDYMPQHLPTGAVLYPPPNHSYPGGPPESSGQIWRSAFGGCQDYWAAFLFVTHFWAVTGICIYLGMKGIRKTNHNNAIRAHDTVQHFLFNNSLNSSLAPSPAIKRPPAGTYSILDWAPQLATAAGSALVFASIWQTLMRFFPKTMIYICLVTGSVATGTIIVLKRLLFSVSFSHTTVSFAFWPNGIPFAAIILSKVLLVTARYPGLYFVSYSAVFLAACWTGIWMFGATGAVSLPYGGYYVALLIISLAWSIEVLRNIVNVTVAGTVGTFYFQEHAMPRHPTLRALIRACTISFGSICVGSLFVAIVQTLYAIAQCIANEQRGHEFLFSCVNCFLGIFDNLIQYFNKWAFVQVAVHGKNFVRAARDTWELFQTRSVDILINDDLTGVVLFTSCVVGGVFTALVGGCWTFATHRDLTVDISIISFFIGFLLMYLNMVVPESGVAAYYVCFAEDPKVLENNEPPLYQYMLERKMYLEQQSQSS</sequence>
<feature type="region of interest" description="Disordered" evidence="7">
    <location>
        <begin position="1"/>
        <end position="141"/>
    </location>
</feature>
<keyword evidence="4 6" id="KW-1133">Transmembrane helix</keyword>
<dbReference type="PANTHER" id="PTHR12385">
    <property type="entry name" value="CHOLINE TRANSPORTER-LIKE (SLC FAMILY 44)"/>
    <property type="match status" value="1"/>
</dbReference>
<evidence type="ECO:0000256" key="2">
    <source>
        <dbReference type="ARBA" id="ARBA00007168"/>
    </source>
</evidence>
<feature type="transmembrane region" description="Helical" evidence="6">
    <location>
        <begin position="344"/>
        <end position="366"/>
    </location>
</feature>
<evidence type="ECO:0000256" key="4">
    <source>
        <dbReference type="ARBA" id="ARBA00022989"/>
    </source>
</evidence>
<dbReference type="Proteomes" id="UP001497512">
    <property type="component" value="Chromosome 5"/>
</dbReference>
<evidence type="ECO:0000256" key="1">
    <source>
        <dbReference type="ARBA" id="ARBA00004141"/>
    </source>
</evidence>
<protein>
    <recommendedName>
        <fullName evidence="6">Choline transporter-like protein</fullName>
    </recommendedName>
</protein>
<comment type="subcellular location">
    <subcellularLocation>
        <location evidence="6">Cell membrane</location>
        <topology evidence="6">Multi-pass membrane protein</topology>
    </subcellularLocation>
    <subcellularLocation>
        <location evidence="1">Membrane</location>
        <topology evidence="1">Multi-pass membrane protein</topology>
    </subcellularLocation>
</comment>
<feature type="transmembrane region" description="Helical" evidence="6">
    <location>
        <begin position="284"/>
        <end position="306"/>
    </location>
</feature>
<feature type="transmembrane region" description="Helical" evidence="6">
    <location>
        <begin position="318"/>
        <end position="337"/>
    </location>
</feature>
<evidence type="ECO:0000256" key="7">
    <source>
        <dbReference type="SAM" id="MobiDB-lite"/>
    </source>
</evidence>
<feature type="transmembrane region" description="Helical" evidence="6">
    <location>
        <begin position="424"/>
        <end position="453"/>
    </location>
</feature>
<evidence type="ECO:0000256" key="3">
    <source>
        <dbReference type="ARBA" id="ARBA00022692"/>
    </source>
</evidence>
<evidence type="ECO:0000256" key="5">
    <source>
        <dbReference type="ARBA" id="ARBA00023136"/>
    </source>
</evidence>
<dbReference type="EMBL" id="OZ019897">
    <property type="protein sequence ID" value="CAK9226418.1"/>
    <property type="molecule type" value="Genomic_DNA"/>
</dbReference>
<evidence type="ECO:0000313" key="9">
    <source>
        <dbReference type="Proteomes" id="UP001497512"/>
    </source>
</evidence>
<feature type="transmembrane region" description="Helical" evidence="6">
    <location>
        <begin position="396"/>
        <end position="412"/>
    </location>
</feature>
<gene>
    <name evidence="8" type="ORF">CSSPTR1EN2_LOCUS18229</name>
</gene>
<proteinExistence type="inferred from homology"/>